<dbReference type="Pfam" id="PF12796">
    <property type="entry name" value="Ank_2"/>
    <property type="match status" value="1"/>
</dbReference>
<dbReference type="InterPro" id="IPR002110">
    <property type="entry name" value="Ankyrin_rpt"/>
</dbReference>
<dbReference type="PROSITE" id="PS50297">
    <property type="entry name" value="ANK_REP_REGION"/>
    <property type="match status" value="1"/>
</dbReference>
<organism evidence="4 5">
    <name type="scientific">Aeoliella straminimaris</name>
    <dbReference type="NCBI Taxonomy" id="2954799"/>
    <lineage>
        <taxon>Bacteria</taxon>
        <taxon>Pseudomonadati</taxon>
        <taxon>Planctomycetota</taxon>
        <taxon>Planctomycetia</taxon>
        <taxon>Pirellulales</taxon>
        <taxon>Lacipirellulaceae</taxon>
        <taxon>Aeoliella</taxon>
    </lineage>
</organism>
<evidence type="ECO:0000256" key="3">
    <source>
        <dbReference type="PROSITE-ProRule" id="PRU00023"/>
    </source>
</evidence>
<dbReference type="PROSITE" id="PS50088">
    <property type="entry name" value="ANK_REPEAT"/>
    <property type="match status" value="1"/>
</dbReference>
<dbReference type="AlphaFoldDB" id="A0A9X2JHV6"/>
<evidence type="ECO:0000256" key="2">
    <source>
        <dbReference type="ARBA" id="ARBA00023043"/>
    </source>
</evidence>
<dbReference type="Gene3D" id="1.25.40.20">
    <property type="entry name" value="Ankyrin repeat-containing domain"/>
    <property type="match status" value="2"/>
</dbReference>
<dbReference type="PANTHER" id="PTHR24198">
    <property type="entry name" value="ANKYRIN REPEAT AND PROTEIN KINASE DOMAIN-CONTAINING PROTEIN"/>
    <property type="match status" value="1"/>
</dbReference>
<dbReference type="InterPro" id="IPR036770">
    <property type="entry name" value="Ankyrin_rpt-contain_sf"/>
</dbReference>
<dbReference type="SMART" id="SM00248">
    <property type="entry name" value="ANK"/>
    <property type="match status" value="3"/>
</dbReference>
<gene>
    <name evidence="4" type="ORF">NG895_05240</name>
</gene>
<sequence length="404" mass="45592">MAAPRQARASSFEEIKPLVELCKAGKLFEVTDWITEGYPVSPPLHCGKGGRKKTPLTYAIDQGFHSLVKVLLDAGAELEDDGYSRPIYRALEKRRFDIVQLFVDHGFDPKSIEMREVFSTWDLDAIRYFIDRGANVVSEMPLAEALCFKIRPALTAFKEYKDREPSFPEQANVALRHHCKAGNLKWISLLLWAGADPCAKGESEPHCGSDSDCEGLSALAFAALYDHYEVFDLKKLRIDPGSPVAHEVVRYCSGGDGSPIIERLLKQGLDPNDRVNGGCSAIQTFLTHVDWSARFRYYRWEEKSNGFDTAEGREHLRLIHLLARHGGRWVPEESGEINAARRALVTMTPDYTLEFVWIMGKYKACSKQVITSLVHTPKIKRHTAKCSERLAELLEIWPAEPETL</sequence>
<keyword evidence="1" id="KW-0677">Repeat</keyword>
<feature type="repeat" description="ANK" evidence="3">
    <location>
        <begin position="51"/>
        <end position="83"/>
    </location>
</feature>
<evidence type="ECO:0000313" key="4">
    <source>
        <dbReference type="EMBL" id="MCO6043304.1"/>
    </source>
</evidence>
<comment type="caution">
    <text evidence="4">The sequence shown here is derived from an EMBL/GenBank/DDBJ whole genome shotgun (WGS) entry which is preliminary data.</text>
</comment>
<dbReference type="RefSeq" id="WP_252851410.1">
    <property type="nucleotide sequence ID" value="NZ_JAMXLR010000022.1"/>
</dbReference>
<keyword evidence="5" id="KW-1185">Reference proteome</keyword>
<name>A0A9X2JHV6_9BACT</name>
<evidence type="ECO:0000313" key="5">
    <source>
        <dbReference type="Proteomes" id="UP001155241"/>
    </source>
</evidence>
<dbReference type="Proteomes" id="UP001155241">
    <property type="component" value="Unassembled WGS sequence"/>
</dbReference>
<protein>
    <submittedName>
        <fullName evidence="4">Ankyrin repeat domain-containing protein</fullName>
    </submittedName>
</protein>
<proteinExistence type="predicted"/>
<dbReference type="EMBL" id="JAMXLR010000022">
    <property type="protein sequence ID" value="MCO6043304.1"/>
    <property type="molecule type" value="Genomic_DNA"/>
</dbReference>
<dbReference type="SUPFAM" id="SSF48403">
    <property type="entry name" value="Ankyrin repeat"/>
    <property type="match status" value="1"/>
</dbReference>
<evidence type="ECO:0000256" key="1">
    <source>
        <dbReference type="ARBA" id="ARBA00022737"/>
    </source>
</evidence>
<dbReference type="PANTHER" id="PTHR24198:SF165">
    <property type="entry name" value="ANKYRIN REPEAT-CONTAINING PROTEIN-RELATED"/>
    <property type="match status" value="1"/>
</dbReference>
<reference evidence="4" key="1">
    <citation type="submission" date="2022-06" db="EMBL/GenBank/DDBJ databases">
        <title>Aeoliella straminimaris, a novel planctomycete from sediments.</title>
        <authorList>
            <person name="Vitorino I.R."/>
            <person name="Lage O.M."/>
        </authorList>
    </citation>
    <scope>NUCLEOTIDE SEQUENCE</scope>
    <source>
        <strain evidence="4">ICT_H6.2</strain>
    </source>
</reference>
<accession>A0A9X2JHV6</accession>
<keyword evidence="2 3" id="KW-0040">ANK repeat</keyword>